<feature type="transmembrane region" description="Helical" evidence="1">
    <location>
        <begin position="84"/>
        <end position="102"/>
    </location>
</feature>
<protein>
    <submittedName>
        <fullName evidence="2">Uncharacterized protein</fullName>
    </submittedName>
</protein>
<name>A0A194WXU2_MOLSC</name>
<keyword evidence="1" id="KW-0812">Transmembrane</keyword>
<dbReference type="RefSeq" id="XP_018067105.1">
    <property type="nucleotide sequence ID" value="XM_018205708.1"/>
</dbReference>
<reference evidence="2 3" key="1">
    <citation type="submission" date="2015-10" db="EMBL/GenBank/DDBJ databases">
        <title>Full genome of DAOMC 229536 Phialocephala scopiformis, a fungal endophyte of spruce producing the potent anti-insectan compound rugulosin.</title>
        <authorList>
            <consortium name="DOE Joint Genome Institute"/>
            <person name="Walker A.K."/>
            <person name="Frasz S.L."/>
            <person name="Seifert K.A."/>
            <person name="Miller J.D."/>
            <person name="Mondo S.J."/>
            <person name="Labutti K."/>
            <person name="Lipzen A."/>
            <person name="Dockter R."/>
            <person name="Kennedy M."/>
            <person name="Grigoriev I.V."/>
            <person name="Spatafora J.W."/>
        </authorList>
    </citation>
    <scope>NUCLEOTIDE SEQUENCE [LARGE SCALE GENOMIC DNA]</scope>
    <source>
        <strain evidence="2 3">CBS 120377</strain>
    </source>
</reference>
<feature type="transmembrane region" description="Helical" evidence="1">
    <location>
        <begin position="114"/>
        <end position="132"/>
    </location>
</feature>
<dbReference type="InParanoid" id="A0A194WXU2"/>
<keyword evidence="1" id="KW-0472">Membrane</keyword>
<feature type="transmembrane region" description="Helical" evidence="1">
    <location>
        <begin position="12"/>
        <end position="32"/>
    </location>
</feature>
<dbReference type="Proteomes" id="UP000070700">
    <property type="component" value="Unassembled WGS sequence"/>
</dbReference>
<keyword evidence="3" id="KW-1185">Reference proteome</keyword>
<gene>
    <name evidence="2" type="ORF">LY89DRAFT_191880</name>
</gene>
<sequence length="135" mass="13989">MANTKLSQSPFLSIIATAFGTISLGFGINSILNPMSELSFFELQGLAATADPILIECLMIAFGAKLIGAALAVFATAFFGSRKALGCVLIAGGGVAGVDGWICKSYMGTGEWNHWGYGSMMVILGTVLMGILDGK</sequence>
<evidence type="ECO:0000313" key="3">
    <source>
        <dbReference type="Proteomes" id="UP000070700"/>
    </source>
</evidence>
<dbReference type="OrthoDB" id="5216128at2759"/>
<dbReference type="Pfam" id="PF14087">
    <property type="entry name" value="DUF4267"/>
    <property type="match status" value="1"/>
</dbReference>
<keyword evidence="1" id="KW-1133">Transmembrane helix</keyword>
<proteinExistence type="predicted"/>
<dbReference type="KEGG" id="psco:LY89DRAFT_191880"/>
<accession>A0A194WXU2</accession>
<feature type="transmembrane region" description="Helical" evidence="1">
    <location>
        <begin position="52"/>
        <end position="77"/>
    </location>
</feature>
<dbReference type="InterPro" id="IPR025363">
    <property type="entry name" value="DUF4267"/>
</dbReference>
<dbReference type="GeneID" id="28815434"/>
<dbReference type="AlphaFoldDB" id="A0A194WXU2"/>
<organism evidence="2 3">
    <name type="scientific">Mollisia scopiformis</name>
    <name type="common">Conifer needle endophyte fungus</name>
    <name type="synonym">Phialocephala scopiformis</name>
    <dbReference type="NCBI Taxonomy" id="149040"/>
    <lineage>
        <taxon>Eukaryota</taxon>
        <taxon>Fungi</taxon>
        <taxon>Dikarya</taxon>
        <taxon>Ascomycota</taxon>
        <taxon>Pezizomycotina</taxon>
        <taxon>Leotiomycetes</taxon>
        <taxon>Helotiales</taxon>
        <taxon>Mollisiaceae</taxon>
        <taxon>Mollisia</taxon>
    </lineage>
</organism>
<dbReference type="EMBL" id="KQ947423">
    <property type="protein sequence ID" value="KUJ12750.1"/>
    <property type="molecule type" value="Genomic_DNA"/>
</dbReference>
<evidence type="ECO:0000256" key="1">
    <source>
        <dbReference type="SAM" id="Phobius"/>
    </source>
</evidence>
<evidence type="ECO:0000313" key="2">
    <source>
        <dbReference type="EMBL" id="KUJ12750.1"/>
    </source>
</evidence>